<dbReference type="EMBL" id="BDGU01000031">
    <property type="protein sequence ID" value="GAW00467.1"/>
    <property type="molecule type" value="Genomic_DNA"/>
</dbReference>
<sequence length="132" mass="14764">MPRTRGKVNEIHARYISRSASGKQSNNHEKDSLLSPPGLGYRNVEIRESEVNSLPRTALSGLASGSPVWMAPRSEQTNVSSVKDLLRSFREYIPLASFSLISTMDIVFFDLKRTKNSFSVQIQPARVNPKKS</sequence>
<accession>A0A1Q3DZM2</accession>
<feature type="region of interest" description="Disordered" evidence="1">
    <location>
        <begin position="17"/>
        <end position="38"/>
    </location>
</feature>
<reference evidence="2 3" key="1">
    <citation type="submission" date="2016-08" db="EMBL/GenBank/DDBJ databases">
        <authorList>
            <consortium name="Lentinula edodes genome sequencing consortium"/>
            <person name="Sakamoto Y."/>
            <person name="Nakade K."/>
            <person name="Sato S."/>
            <person name="Yoshida Y."/>
            <person name="Miyazaki K."/>
            <person name="Natsume S."/>
            <person name="Konno N."/>
        </authorList>
    </citation>
    <scope>NUCLEOTIDE SEQUENCE [LARGE SCALE GENOMIC DNA]</scope>
    <source>
        <strain evidence="2 3">NBRC 111202</strain>
    </source>
</reference>
<proteinExistence type="predicted"/>
<evidence type="ECO:0000256" key="1">
    <source>
        <dbReference type="SAM" id="MobiDB-lite"/>
    </source>
</evidence>
<dbReference type="AlphaFoldDB" id="A0A1Q3DZM2"/>
<dbReference type="Proteomes" id="UP000188533">
    <property type="component" value="Unassembled WGS sequence"/>
</dbReference>
<gene>
    <name evidence="2" type="ORF">LENED_001989</name>
</gene>
<comment type="caution">
    <text evidence="2">The sequence shown here is derived from an EMBL/GenBank/DDBJ whole genome shotgun (WGS) entry which is preliminary data.</text>
</comment>
<name>A0A1Q3DZM2_LENED</name>
<protein>
    <submittedName>
        <fullName evidence="2">Uncharacterized protein</fullName>
    </submittedName>
</protein>
<organism evidence="2 3">
    <name type="scientific">Lentinula edodes</name>
    <name type="common">Shiitake mushroom</name>
    <name type="synonym">Lentinus edodes</name>
    <dbReference type="NCBI Taxonomy" id="5353"/>
    <lineage>
        <taxon>Eukaryota</taxon>
        <taxon>Fungi</taxon>
        <taxon>Dikarya</taxon>
        <taxon>Basidiomycota</taxon>
        <taxon>Agaricomycotina</taxon>
        <taxon>Agaricomycetes</taxon>
        <taxon>Agaricomycetidae</taxon>
        <taxon>Agaricales</taxon>
        <taxon>Marasmiineae</taxon>
        <taxon>Omphalotaceae</taxon>
        <taxon>Lentinula</taxon>
    </lineage>
</organism>
<evidence type="ECO:0000313" key="2">
    <source>
        <dbReference type="EMBL" id="GAW00467.1"/>
    </source>
</evidence>
<evidence type="ECO:0000313" key="3">
    <source>
        <dbReference type="Proteomes" id="UP000188533"/>
    </source>
</evidence>
<reference evidence="2 3" key="2">
    <citation type="submission" date="2017-02" db="EMBL/GenBank/DDBJ databases">
        <title>A genome survey and senescence transcriptome analysis in Lentinula edodes.</title>
        <authorList>
            <person name="Sakamoto Y."/>
            <person name="Nakade K."/>
            <person name="Sato S."/>
            <person name="Yoshida Y."/>
            <person name="Miyazaki K."/>
            <person name="Natsume S."/>
            <person name="Konno N."/>
        </authorList>
    </citation>
    <scope>NUCLEOTIDE SEQUENCE [LARGE SCALE GENOMIC DNA]</scope>
    <source>
        <strain evidence="2 3">NBRC 111202</strain>
    </source>
</reference>
<keyword evidence="3" id="KW-1185">Reference proteome</keyword>